<keyword evidence="2" id="KW-1185">Reference proteome</keyword>
<proteinExistence type="predicted"/>
<dbReference type="EMBL" id="CM047941">
    <property type="protein sequence ID" value="KAI9902915.1"/>
    <property type="molecule type" value="Genomic_DNA"/>
</dbReference>
<name>A0ACC0VB22_9HYPO</name>
<organism evidence="1 2">
    <name type="scientific">Trichothecium roseum</name>
    <dbReference type="NCBI Taxonomy" id="47278"/>
    <lineage>
        <taxon>Eukaryota</taxon>
        <taxon>Fungi</taxon>
        <taxon>Dikarya</taxon>
        <taxon>Ascomycota</taxon>
        <taxon>Pezizomycotina</taxon>
        <taxon>Sordariomycetes</taxon>
        <taxon>Hypocreomycetidae</taxon>
        <taxon>Hypocreales</taxon>
        <taxon>Hypocreales incertae sedis</taxon>
        <taxon>Trichothecium</taxon>
    </lineage>
</organism>
<accession>A0ACC0VB22</accession>
<dbReference type="Proteomes" id="UP001163324">
    <property type="component" value="Chromosome 2"/>
</dbReference>
<gene>
    <name evidence="1" type="ORF">N3K66_002267</name>
</gene>
<evidence type="ECO:0000313" key="1">
    <source>
        <dbReference type="EMBL" id="KAI9902915.1"/>
    </source>
</evidence>
<protein>
    <submittedName>
        <fullName evidence="1">Uncharacterized protein</fullName>
    </submittedName>
</protein>
<comment type="caution">
    <text evidence="1">The sequence shown here is derived from an EMBL/GenBank/DDBJ whole genome shotgun (WGS) entry which is preliminary data.</text>
</comment>
<reference evidence="1" key="1">
    <citation type="submission" date="2022-10" db="EMBL/GenBank/DDBJ databases">
        <title>Complete Genome of Trichothecium roseum strain YXFP-22015, a Plant Pathogen Isolated from Citrus.</title>
        <authorList>
            <person name="Wang Y."/>
            <person name="Zhu L."/>
        </authorList>
    </citation>
    <scope>NUCLEOTIDE SEQUENCE</scope>
    <source>
        <strain evidence="1">YXFP-22015</strain>
    </source>
</reference>
<sequence length="366" mass="40016">MSSPQTPQHSRNSSTVDAYAKSPSARRQSRTSFNNATSPGRNVFNREDTLDLNAPNGGADGGNEMGNLADELADAFSDSAEEDAEYSEGEEHIMRDRTSDDGIVHTGRTRDGSLSIPSPHRKGHRKKESAYDGSEYGSESDLDASGFPPTLVARIDAVESLARRGNENYGGPTDDVVKRVTELLRDLGSQSSVEGSASRLITAHSALTTHLTHQTRQLHSLTFPIVAPMAPVLDHEAVDDLIPMLISLSEDMPRPSTAAFDSLTALHTITSDLVQTLNYLSDTLHMSRQTTSTATRRLKTAKELVAEVRRDDELREEGEQWLSRGNWGERLQKRECAGVCGDVIGGFEEVCNGWRERLLAQAEPQA</sequence>
<evidence type="ECO:0000313" key="2">
    <source>
        <dbReference type="Proteomes" id="UP001163324"/>
    </source>
</evidence>